<feature type="binding site" evidence="6">
    <location>
        <begin position="12"/>
        <end position="14"/>
    </location>
    <ligand>
        <name>NAD(+)</name>
        <dbReference type="ChEBI" id="CHEBI:57540"/>
    </ligand>
</feature>
<dbReference type="PANTHER" id="PTHR43639:SF1">
    <property type="entry name" value="SHORT-CHAIN DEHYDROGENASE_REDUCTASE FAMILY PROTEIN"/>
    <property type="match status" value="1"/>
</dbReference>
<dbReference type="HOGENOM" id="CLU_010194_1_0_1"/>
<keyword evidence="8" id="KW-1185">Reference proteome</keyword>
<keyword evidence="2" id="KW-0521">NADP</keyword>
<dbReference type="PRINTS" id="PR00081">
    <property type="entry name" value="GDHRDH"/>
</dbReference>
<dbReference type="GO" id="GO:0019152">
    <property type="term" value="F:acetoin dehydrogenase (NAD+) activity"/>
    <property type="evidence" value="ECO:0007669"/>
    <property type="project" value="InterPro"/>
</dbReference>
<feature type="binding site" evidence="6">
    <location>
        <position position="155"/>
    </location>
    <ligand>
        <name>NAD(+)</name>
        <dbReference type="ChEBI" id="CHEBI:57540"/>
    </ligand>
</feature>
<evidence type="ECO:0000256" key="2">
    <source>
        <dbReference type="ARBA" id="ARBA00022857"/>
    </source>
</evidence>
<comment type="similarity">
    <text evidence="1">Belongs to the short-chain dehydrogenases/reductases (SDR) family.</text>
</comment>
<feature type="binding site" evidence="6">
    <location>
        <position position="89"/>
    </location>
    <ligand>
        <name>NAD(+)</name>
        <dbReference type="ChEBI" id="CHEBI:57540"/>
    </ligand>
</feature>
<dbReference type="EMBL" id="CAIF01000029">
    <property type="protein sequence ID" value="CCH41876.1"/>
    <property type="molecule type" value="Genomic_DNA"/>
</dbReference>
<dbReference type="InterPro" id="IPR036291">
    <property type="entry name" value="NAD(P)-bd_dom_sf"/>
</dbReference>
<dbReference type="InParanoid" id="K0KG16"/>
<name>K0KG16_WICCF</name>
<feature type="active site" description="Proton acceptor" evidence="5">
    <location>
        <position position="155"/>
    </location>
</feature>
<dbReference type="FunFam" id="3.40.50.720:FF:000084">
    <property type="entry name" value="Short-chain dehydrogenase reductase"/>
    <property type="match status" value="1"/>
</dbReference>
<dbReference type="SUPFAM" id="SSF51735">
    <property type="entry name" value="NAD(P)-binding Rossmann-fold domains"/>
    <property type="match status" value="1"/>
</dbReference>
<dbReference type="PANTHER" id="PTHR43639">
    <property type="entry name" value="OXIDOREDUCTASE, SHORT-CHAIN DEHYDROGENASE/REDUCTASE FAMILY (AFU_ORTHOLOGUE AFUA_5G02870)"/>
    <property type="match status" value="1"/>
</dbReference>
<dbReference type="PRINTS" id="PR00080">
    <property type="entry name" value="SDRFAMILY"/>
</dbReference>
<protein>
    <submittedName>
        <fullName evidence="7">3-oxoacyl-[acyl-carrier-protein] reductase</fullName>
        <ecNumber evidence="7">1.1.1.100</ecNumber>
    </submittedName>
</protein>
<dbReference type="STRING" id="1206466.K0KG16"/>
<dbReference type="EC" id="1.1.1.100" evidence="7"/>
<reference evidence="7 8" key="1">
    <citation type="journal article" date="2012" name="Eukaryot. Cell">
        <title>Draft genome sequence of Wickerhamomyces ciferrii NRRL Y-1031 F-60-10.</title>
        <authorList>
            <person name="Schneider J."/>
            <person name="Andrea H."/>
            <person name="Blom J."/>
            <person name="Jaenicke S."/>
            <person name="Ruckert C."/>
            <person name="Schorsch C."/>
            <person name="Szczepanowski R."/>
            <person name="Farwick M."/>
            <person name="Goesmann A."/>
            <person name="Puhler A."/>
            <person name="Schaffer S."/>
            <person name="Tauch A."/>
            <person name="Kohler T."/>
            <person name="Brinkrolf K."/>
        </authorList>
    </citation>
    <scope>NUCLEOTIDE SEQUENCE [LARGE SCALE GENOMIC DNA]</scope>
    <source>
        <strain evidence="8">ATCC 14091 / BCRC 22168 / CBS 111 / JCM 3599 / NBRC 0793 / NRRL Y-1031 F-60-10</strain>
    </source>
</reference>
<dbReference type="Pfam" id="PF13561">
    <property type="entry name" value="adh_short_C2"/>
    <property type="match status" value="1"/>
</dbReference>
<dbReference type="InterPro" id="IPR014007">
    <property type="entry name" value="23BDH"/>
</dbReference>
<keyword evidence="4 6" id="KW-0520">NAD</keyword>
<dbReference type="GO" id="GO:0004316">
    <property type="term" value="F:3-oxoacyl-[acyl-carrier-protein] reductase (NADPH) activity"/>
    <property type="evidence" value="ECO:0007669"/>
    <property type="project" value="UniProtKB-EC"/>
</dbReference>
<organism evidence="7 8">
    <name type="scientific">Wickerhamomyces ciferrii (strain ATCC 14091 / BCRC 22168 / CBS 111 / JCM 3599 / NBRC 0793 / NRRL Y-1031 F-60-10)</name>
    <name type="common">Yeast</name>
    <name type="synonym">Pichia ciferrii</name>
    <dbReference type="NCBI Taxonomy" id="1206466"/>
    <lineage>
        <taxon>Eukaryota</taxon>
        <taxon>Fungi</taxon>
        <taxon>Dikarya</taxon>
        <taxon>Ascomycota</taxon>
        <taxon>Saccharomycotina</taxon>
        <taxon>Saccharomycetes</taxon>
        <taxon>Phaffomycetales</taxon>
        <taxon>Wickerhamomycetaceae</taxon>
        <taxon>Wickerhamomyces</taxon>
    </lineage>
</organism>
<dbReference type="InterPro" id="IPR002347">
    <property type="entry name" value="SDR_fam"/>
</dbReference>
<dbReference type="eggNOG" id="KOG0725">
    <property type="taxonomic scope" value="Eukaryota"/>
</dbReference>
<feature type="binding site" evidence="6">
    <location>
        <position position="159"/>
    </location>
    <ligand>
        <name>NAD(+)</name>
        <dbReference type="ChEBI" id="CHEBI:57540"/>
    </ligand>
</feature>
<evidence type="ECO:0000256" key="6">
    <source>
        <dbReference type="PIRSR" id="PIRSR614007-2"/>
    </source>
</evidence>
<evidence type="ECO:0000256" key="5">
    <source>
        <dbReference type="PIRSR" id="PIRSR614007-1"/>
    </source>
</evidence>
<proteinExistence type="inferred from homology"/>
<dbReference type="NCBIfam" id="TIGR02415">
    <property type="entry name" value="23BDH"/>
    <property type="match status" value="1"/>
</dbReference>
<evidence type="ECO:0000256" key="4">
    <source>
        <dbReference type="ARBA" id="ARBA00023027"/>
    </source>
</evidence>
<gene>
    <name evidence="7" type="ORF">BN7_1415</name>
</gene>
<evidence type="ECO:0000256" key="3">
    <source>
        <dbReference type="ARBA" id="ARBA00023002"/>
    </source>
</evidence>
<dbReference type="Proteomes" id="UP000009328">
    <property type="component" value="Unassembled WGS sequence"/>
</dbReference>
<evidence type="ECO:0000256" key="1">
    <source>
        <dbReference type="ARBA" id="ARBA00006484"/>
    </source>
</evidence>
<dbReference type="GO" id="GO:0045150">
    <property type="term" value="P:acetoin catabolic process"/>
    <property type="evidence" value="ECO:0007669"/>
    <property type="project" value="InterPro"/>
</dbReference>
<sequence>MSKVALITGAAQGIGKAIATRLAKDGFKIAITDLKTNSLKGESVIKEIENKYNTKGIFIPADSRIKKDIHNAVETTYNELGGFNVIINNAGIAILGKLNTLTSESWDQMSSTNINGTLYGIQIASEKFQKLGQVGKIINAGSTAGIEGYEDLGGYCMTKHAIRSITQTSAKELAPYGITVNSYCPGITNTELWKSIDKMTGDYSGKSREAIISKITEKIPLGRTTSVEDVSGVVSFLASEDSNYLTGQSIIISGGSVVR</sequence>
<dbReference type="Gene3D" id="3.40.50.720">
    <property type="entry name" value="NAD(P)-binding Rossmann-like Domain"/>
    <property type="match status" value="1"/>
</dbReference>
<keyword evidence="3 7" id="KW-0560">Oxidoreductase</keyword>
<evidence type="ECO:0000313" key="8">
    <source>
        <dbReference type="Proteomes" id="UP000009328"/>
    </source>
</evidence>
<evidence type="ECO:0000313" key="7">
    <source>
        <dbReference type="EMBL" id="CCH41876.1"/>
    </source>
</evidence>
<comment type="caution">
    <text evidence="7">The sequence shown here is derived from an EMBL/GenBank/DDBJ whole genome shotgun (WGS) entry which is preliminary data.</text>
</comment>
<dbReference type="AlphaFoldDB" id="K0KG16"/>
<feature type="binding site" evidence="6">
    <location>
        <begin position="185"/>
        <end position="190"/>
    </location>
    <ligand>
        <name>NAD(+)</name>
        <dbReference type="ChEBI" id="CHEBI:57540"/>
    </ligand>
</feature>
<accession>K0KG16</accession>
<feature type="binding site" evidence="6">
    <location>
        <position position="33"/>
    </location>
    <ligand>
        <name>NAD(+)</name>
        <dbReference type="ChEBI" id="CHEBI:57540"/>
    </ligand>
</feature>